<dbReference type="Proteomes" id="UP001175211">
    <property type="component" value="Unassembled WGS sequence"/>
</dbReference>
<dbReference type="GeneID" id="85361819"/>
<comment type="caution">
    <text evidence="1">The sequence shown here is derived from an EMBL/GenBank/DDBJ whole genome shotgun (WGS) entry which is preliminary data.</text>
</comment>
<keyword evidence="2" id="KW-1185">Reference proteome</keyword>
<protein>
    <submittedName>
        <fullName evidence="1">Uncharacterized protein</fullName>
    </submittedName>
</protein>
<accession>A0AA39JKG2</accession>
<sequence length="202" mass="22815">MSPPTLETLQTCPLLRKPFHTTNSPAPAKNPPFSLWDLPPPFTDATFPKVYVPWNHLTAGFPEDLWKDITASPNSFITVIPYGAGPKFYSENPRADLLLMEFLNRFDFPDKGAIMAFYPVEMGEERKGRNKEEGCNWKSVFDKPWPLIVTSISDDFMRFNASLSPHMWCGILSLSTPKLSHGLSLLSREMLSTMIPPSLLKP</sequence>
<dbReference type="RefSeq" id="XP_060324730.1">
    <property type="nucleotide sequence ID" value="XM_060478271.1"/>
</dbReference>
<proteinExistence type="predicted"/>
<dbReference type="EMBL" id="JAUEPS010000058">
    <property type="protein sequence ID" value="KAK0443411.1"/>
    <property type="molecule type" value="Genomic_DNA"/>
</dbReference>
<reference evidence="1" key="1">
    <citation type="submission" date="2023-06" db="EMBL/GenBank/DDBJ databases">
        <authorList>
            <consortium name="Lawrence Berkeley National Laboratory"/>
            <person name="Ahrendt S."/>
            <person name="Sahu N."/>
            <person name="Indic B."/>
            <person name="Wong-Bajracharya J."/>
            <person name="Merenyi Z."/>
            <person name="Ke H.-M."/>
            <person name="Monk M."/>
            <person name="Kocsube S."/>
            <person name="Drula E."/>
            <person name="Lipzen A."/>
            <person name="Balint B."/>
            <person name="Henrissat B."/>
            <person name="Andreopoulos B."/>
            <person name="Martin F.M."/>
            <person name="Harder C.B."/>
            <person name="Rigling D."/>
            <person name="Ford K.L."/>
            <person name="Foster G.D."/>
            <person name="Pangilinan J."/>
            <person name="Papanicolaou A."/>
            <person name="Barry K."/>
            <person name="LaButti K."/>
            <person name="Viragh M."/>
            <person name="Koriabine M."/>
            <person name="Yan M."/>
            <person name="Riley R."/>
            <person name="Champramary S."/>
            <person name="Plett K.L."/>
            <person name="Tsai I.J."/>
            <person name="Slot J."/>
            <person name="Sipos G."/>
            <person name="Plett J."/>
            <person name="Nagy L.G."/>
            <person name="Grigoriev I.V."/>
        </authorList>
    </citation>
    <scope>NUCLEOTIDE SEQUENCE</scope>
    <source>
        <strain evidence="1">CCBAS 213</strain>
    </source>
</reference>
<evidence type="ECO:0000313" key="2">
    <source>
        <dbReference type="Proteomes" id="UP001175211"/>
    </source>
</evidence>
<name>A0AA39JKG2_ARMTA</name>
<organism evidence="1 2">
    <name type="scientific">Armillaria tabescens</name>
    <name type="common">Ringless honey mushroom</name>
    <name type="synonym">Agaricus tabescens</name>
    <dbReference type="NCBI Taxonomy" id="1929756"/>
    <lineage>
        <taxon>Eukaryota</taxon>
        <taxon>Fungi</taxon>
        <taxon>Dikarya</taxon>
        <taxon>Basidiomycota</taxon>
        <taxon>Agaricomycotina</taxon>
        <taxon>Agaricomycetes</taxon>
        <taxon>Agaricomycetidae</taxon>
        <taxon>Agaricales</taxon>
        <taxon>Marasmiineae</taxon>
        <taxon>Physalacriaceae</taxon>
        <taxon>Desarmillaria</taxon>
    </lineage>
</organism>
<dbReference type="AlphaFoldDB" id="A0AA39JKG2"/>
<gene>
    <name evidence="1" type="ORF">EV420DRAFT_1649195</name>
</gene>
<evidence type="ECO:0000313" key="1">
    <source>
        <dbReference type="EMBL" id="KAK0443411.1"/>
    </source>
</evidence>